<evidence type="ECO:0000256" key="1">
    <source>
        <dbReference type="ARBA" id="ARBA00022801"/>
    </source>
</evidence>
<sequence>MDQILHIKKIPLSDKINLSAMIYFPKYKNTQFPAILNFTPYAADKNHGHSHYLIDGGYVLISVDSRGRGDSDGTFIPFENDSEDLYDICEWIVQQPWSNKMIGMFGASYEGFVQWSSFKKFHPAIKTLVPSASAALGIDFPVHNGIFFTYIAQWLTLVSGRYNKANIFHDQKYWNKLCYEADMSFEKLSDMVSIDKSILEKLMSGEEYWKNLRPLDECYKNVKVPILTITGYYDDDQSGALHYYKKYEINSENNYLLIGPWNHGGTRKPAKKITYGTTNLEFGDNAVIDINQLHVEWYNYIFKSGKFPKFLDKRVTYYEMGTNLWRYADSLDKISNTAVRLFLSGDHLSNKMKIPDDEYNDLIFCRDMDDTALELIITSTNYVEKYKSKLVFTSDPFEDDICCGGIPKLNIYISSDKKDTNNSTNLEINLFEQKDNGELIFLSRDSGKLTLSDVVKLYTFETFPFFCRRLKKNSKLILTVGYLYSVHWEKNNSNTVFIHENSYIDLPNSF</sequence>
<keyword evidence="1" id="KW-0378">Hydrolase</keyword>
<dbReference type="Gene3D" id="1.10.3020.10">
    <property type="entry name" value="alpha-amino acid ester hydrolase ( Helical cap domain)"/>
    <property type="match status" value="1"/>
</dbReference>
<evidence type="ECO:0000313" key="4">
    <source>
        <dbReference type="EMBL" id="AYV81322.1"/>
    </source>
</evidence>
<name>A0A3G5A293_9VIRU</name>
<dbReference type="InterPro" id="IPR008979">
    <property type="entry name" value="Galactose-bd-like_sf"/>
</dbReference>
<dbReference type="Pfam" id="PF08530">
    <property type="entry name" value="PepX_C"/>
    <property type="match status" value="1"/>
</dbReference>
<feature type="domain" description="Xaa-Pro dipeptidyl-peptidase C-terminal" evidence="3">
    <location>
        <begin position="313"/>
        <end position="421"/>
    </location>
</feature>
<dbReference type="EMBL" id="MK072269">
    <property type="protein sequence ID" value="AYV81322.1"/>
    <property type="molecule type" value="Genomic_DNA"/>
</dbReference>
<dbReference type="SUPFAM" id="SSF49785">
    <property type="entry name" value="Galactose-binding domain-like"/>
    <property type="match status" value="1"/>
</dbReference>
<organism evidence="4">
    <name type="scientific">Harvfovirus sp</name>
    <dbReference type="NCBI Taxonomy" id="2487768"/>
    <lineage>
        <taxon>Viruses</taxon>
        <taxon>Varidnaviria</taxon>
        <taxon>Bamfordvirae</taxon>
        <taxon>Nucleocytoviricota</taxon>
        <taxon>Megaviricetes</taxon>
        <taxon>Imitervirales</taxon>
        <taxon>Mimiviridae</taxon>
        <taxon>Klosneuvirinae</taxon>
    </lineage>
</organism>
<dbReference type="Gene3D" id="2.60.120.260">
    <property type="entry name" value="Galactose-binding domain-like"/>
    <property type="match status" value="1"/>
</dbReference>
<dbReference type="InterPro" id="IPR000383">
    <property type="entry name" value="Xaa-Pro-like_dom"/>
</dbReference>
<dbReference type="InterPro" id="IPR029058">
    <property type="entry name" value="AB_hydrolase_fold"/>
</dbReference>
<gene>
    <name evidence="4" type="ORF">Harvfovirus27_11</name>
</gene>
<dbReference type="Gene3D" id="3.40.50.1820">
    <property type="entry name" value="alpha/beta hydrolase"/>
    <property type="match status" value="1"/>
</dbReference>
<proteinExistence type="predicted"/>
<dbReference type="GO" id="GO:0008239">
    <property type="term" value="F:dipeptidyl-peptidase activity"/>
    <property type="evidence" value="ECO:0007669"/>
    <property type="project" value="InterPro"/>
</dbReference>
<evidence type="ECO:0000259" key="3">
    <source>
        <dbReference type="Pfam" id="PF08530"/>
    </source>
</evidence>
<feature type="domain" description="Xaa-Pro dipeptidyl-peptidase-like" evidence="2">
    <location>
        <begin position="15"/>
        <end position="264"/>
    </location>
</feature>
<dbReference type="InterPro" id="IPR005674">
    <property type="entry name" value="CocE/Ser_esterase"/>
</dbReference>
<dbReference type="NCBIfam" id="TIGR00976">
    <property type="entry name" value="CocE_NonD"/>
    <property type="match status" value="1"/>
</dbReference>
<reference evidence="4" key="1">
    <citation type="submission" date="2018-10" db="EMBL/GenBank/DDBJ databases">
        <title>Hidden diversity of soil giant viruses.</title>
        <authorList>
            <person name="Schulz F."/>
            <person name="Alteio L."/>
            <person name="Goudeau D."/>
            <person name="Ryan E.M."/>
            <person name="Malmstrom R.R."/>
            <person name="Blanchard J."/>
            <person name="Woyke T."/>
        </authorList>
    </citation>
    <scope>NUCLEOTIDE SEQUENCE</scope>
    <source>
        <strain evidence="4">HAV1</strain>
    </source>
</reference>
<dbReference type="Pfam" id="PF02129">
    <property type="entry name" value="Peptidase_S15"/>
    <property type="match status" value="1"/>
</dbReference>
<protein>
    <recommendedName>
        <fullName evidence="5">CocE/NonD family hydrolase</fullName>
    </recommendedName>
</protein>
<accession>A0A3G5A293</accession>
<evidence type="ECO:0008006" key="5">
    <source>
        <dbReference type="Google" id="ProtNLM"/>
    </source>
</evidence>
<dbReference type="InterPro" id="IPR013736">
    <property type="entry name" value="Xaa-Pro_dipept_C"/>
</dbReference>
<evidence type="ECO:0000259" key="2">
    <source>
        <dbReference type="Pfam" id="PF02129"/>
    </source>
</evidence>
<dbReference type="SUPFAM" id="SSF53474">
    <property type="entry name" value="alpha/beta-Hydrolases"/>
    <property type="match status" value="1"/>
</dbReference>